<feature type="domain" description="K Homology" evidence="4">
    <location>
        <begin position="189"/>
        <end position="275"/>
    </location>
</feature>
<gene>
    <name evidence="5" type="ORF">BCR42DRAFT_320769</name>
</gene>
<feature type="domain" description="K Homology" evidence="4">
    <location>
        <begin position="581"/>
        <end position="649"/>
    </location>
</feature>
<dbReference type="SMART" id="SM00322">
    <property type="entry name" value="KH"/>
    <property type="match status" value="4"/>
</dbReference>
<dbReference type="EMBL" id="MCGE01000005">
    <property type="protein sequence ID" value="ORZ21442.1"/>
    <property type="molecule type" value="Genomic_DNA"/>
</dbReference>
<keyword evidence="2" id="KW-0694">RNA-binding</keyword>
<dbReference type="InterPro" id="IPR056553">
    <property type="entry name" value="KH_Mug60-KHD4"/>
</dbReference>
<dbReference type="Pfam" id="PF00013">
    <property type="entry name" value="KH_1"/>
    <property type="match status" value="1"/>
</dbReference>
<dbReference type="SUPFAM" id="SSF54791">
    <property type="entry name" value="Eukaryotic type KH-domain (KH-domain type I)"/>
    <property type="match status" value="4"/>
</dbReference>
<evidence type="ECO:0000256" key="2">
    <source>
        <dbReference type="PROSITE-ProRule" id="PRU00117"/>
    </source>
</evidence>
<feature type="domain" description="K Homology" evidence="4">
    <location>
        <begin position="496"/>
        <end position="576"/>
    </location>
</feature>
<reference evidence="5 6" key="1">
    <citation type="submission" date="2016-07" db="EMBL/GenBank/DDBJ databases">
        <title>Pervasive Adenine N6-methylation of Active Genes in Fungi.</title>
        <authorList>
            <consortium name="DOE Joint Genome Institute"/>
            <person name="Mondo S.J."/>
            <person name="Dannebaum R.O."/>
            <person name="Kuo R.C."/>
            <person name="Labutti K."/>
            <person name="Haridas S."/>
            <person name="Kuo A."/>
            <person name="Salamov A."/>
            <person name="Ahrendt S.R."/>
            <person name="Lipzen A."/>
            <person name="Sullivan W."/>
            <person name="Andreopoulos W.B."/>
            <person name="Clum A."/>
            <person name="Lindquist E."/>
            <person name="Daum C."/>
            <person name="Ramamoorthy G.K."/>
            <person name="Gryganskyi A."/>
            <person name="Culley D."/>
            <person name="Magnuson J.K."/>
            <person name="James T.Y."/>
            <person name="O'Malley M.A."/>
            <person name="Stajich J.E."/>
            <person name="Spatafora J.W."/>
            <person name="Visel A."/>
            <person name="Grigoriev I.V."/>
        </authorList>
    </citation>
    <scope>NUCLEOTIDE SEQUENCE [LARGE SCALE GENOMIC DNA]</scope>
    <source>
        <strain evidence="5 6">NRRL 1336</strain>
    </source>
</reference>
<evidence type="ECO:0000256" key="3">
    <source>
        <dbReference type="SAM" id="MobiDB-lite"/>
    </source>
</evidence>
<protein>
    <recommendedName>
        <fullName evidence="4">K Homology domain-containing protein</fullName>
    </recommendedName>
</protein>
<evidence type="ECO:0000313" key="5">
    <source>
        <dbReference type="EMBL" id="ORZ21442.1"/>
    </source>
</evidence>
<dbReference type="InterPro" id="IPR004087">
    <property type="entry name" value="KH_dom"/>
</dbReference>
<dbReference type="InterPro" id="IPR036612">
    <property type="entry name" value="KH_dom_type_1_sf"/>
</dbReference>
<dbReference type="PANTHER" id="PTHR10627:SF76">
    <property type="entry name" value="KH DOMAIN-CONTAINING PROTEIN YLL032C"/>
    <property type="match status" value="1"/>
</dbReference>
<keyword evidence="6" id="KW-1185">Reference proteome</keyword>
<feature type="domain" description="K Homology" evidence="4">
    <location>
        <begin position="428"/>
        <end position="494"/>
    </location>
</feature>
<keyword evidence="1" id="KW-0677">Repeat</keyword>
<feature type="region of interest" description="Disordered" evidence="3">
    <location>
        <begin position="698"/>
        <end position="746"/>
    </location>
</feature>
<dbReference type="STRING" id="90262.A0A1X2ISE6"/>
<accession>A0A1X2ISE6</accession>
<dbReference type="AlphaFoldDB" id="A0A1X2ISE6"/>
<dbReference type="PROSITE" id="PS50084">
    <property type="entry name" value="KH_TYPE_1"/>
    <property type="match status" value="1"/>
</dbReference>
<proteinExistence type="predicted"/>
<evidence type="ECO:0000259" key="4">
    <source>
        <dbReference type="SMART" id="SM00322"/>
    </source>
</evidence>
<comment type="caution">
    <text evidence="5">The sequence shown here is derived from an EMBL/GenBank/DDBJ whole genome shotgun (WGS) entry which is preliminary data.</text>
</comment>
<dbReference type="CDD" id="cd22453">
    <property type="entry name" value="KH-I_MUG60_like"/>
    <property type="match status" value="1"/>
</dbReference>
<organism evidence="5 6">
    <name type="scientific">Absidia repens</name>
    <dbReference type="NCBI Taxonomy" id="90262"/>
    <lineage>
        <taxon>Eukaryota</taxon>
        <taxon>Fungi</taxon>
        <taxon>Fungi incertae sedis</taxon>
        <taxon>Mucoromycota</taxon>
        <taxon>Mucoromycotina</taxon>
        <taxon>Mucoromycetes</taxon>
        <taxon>Mucorales</taxon>
        <taxon>Cunninghamellaceae</taxon>
        <taxon>Absidia</taxon>
    </lineage>
</organism>
<dbReference type="Proteomes" id="UP000193560">
    <property type="component" value="Unassembled WGS sequence"/>
</dbReference>
<dbReference type="Pfam" id="PF24563">
    <property type="entry name" value="KH_Mug60-KHD4"/>
    <property type="match status" value="1"/>
</dbReference>
<evidence type="ECO:0000256" key="1">
    <source>
        <dbReference type="ARBA" id="ARBA00022737"/>
    </source>
</evidence>
<sequence>MSHTAFSLCYAPVKSSQYNTNDDYSINDSTLSSIQATCNSIMALHGSCHISIATTSLPDPTSTFPNAIKVPLVDTPTDYNITVTGPHDTVMAARTDLLQSCPLTVQLNLKIPMSDLPLIFADPSCHTTIFEKVRLETQAQVSLVLPGPKQQQVSYFESENVLNFCITGLPHNVELARIRLLVALDELMNLHSDVLRIPRKLHYLICGRKRVTLQPIVDETLINIYFPPPFPAFDTATMSTIDGDDDIIDDEPPIFITGDTANVSRVKDMLTKLANQKAKSMYHKDTNLDARKLDWMQLHRRDELCQIMHDNGSFISLPPLGSKLNTVTVYAENRVNAERTLRSINFLACYIYEACFYFHDQDGLYADANFFNSISNLATLTTTLSQVSGAEVAYRTDPGCIQVFGTERAVRNVYQRLHETTFLKIFHQDTVFNVELSNDQREFISGKKNGKINKIMKTSGAKIKFLPFGEYNFVLEVESTNFIKALDGLTLLQEELPAEISFYVPETYHKRIIGVGGKNIQRIMKKYGVYVKFSNAEEFASLGGYYGNEDNVVARTPMKNQINLDNLRHAVMDLITPKDKDFVVQHLSIPFRRHRTLLRDYRTYLQEVSKKTSVKIIWPNHELANDVVTLVGPQSNLDSATQMVRQMVSDVYRFSVPLSAELVTVLSSTAFKEQVIHRLQHDMDITVDVESALTNATTTASATTKGLNNDSGKIGEQQYSSAPHSSASSPIAATPLSPTSNNENEYEDSVLNGCTIPLTLNKTNLDHLPFALDILVCHLRENHVPLYKESTHDMPDSNVRSSSSNSATGNYNQHFGNKLLSSVIPPGKKKNYSFPRKKILTF</sequence>
<dbReference type="GO" id="GO:0005737">
    <property type="term" value="C:cytoplasm"/>
    <property type="evidence" value="ECO:0007669"/>
    <property type="project" value="TreeGrafter"/>
</dbReference>
<dbReference type="OrthoDB" id="271862at2759"/>
<dbReference type="PANTHER" id="PTHR10627">
    <property type="entry name" value="SCP160"/>
    <property type="match status" value="1"/>
</dbReference>
<feature type="compositionally biased region" description="Low complexity" evidence="3">
    <location>
        <begin position="720"/>
        <end position="740"/>
    </location>
</feature>
<name>A0A1X2ISE6_9FUNG</name>
<evidence type="ECO:0000313" key="6">
    <source>
        <dbReference type="Proteomes" id="UP000193560"/>
    </source>
</evidence>
<dbReference type="GO" id="GO:0003729">
    <property type="term" value="F:mRNA binding"/>
    <property type="evidence" value="ECO:0007669"/>
    <property type="project" value="TreeGrafter"/>
</dbReference>
<dbReference type="InterPro" id="IPR004088">
    <property type="entry name" value="KH_dom_type_1"/>
</dbReference>
<dbReference type="Gene3D" id="3.30.1370.10">
    <property type="entry name" value="K Homology domain, type 1"/>
    <property type="match status" value="3"/>
</dbReference>
<dbReference type="CDD" id="cd00105">
    <property type="entry name" value="KH-I"/>
    <property type="match status" value="1"/>
</dbReference>